<keyword evidence="3" id="KW-0808">Transferase</keyword>
<dbReference type="InterPro" id="IPR000719">
    <property type="entry name" value="Prot_kinase_dom"/>
</dbReference>
<evidence type="ECO:0000256" key="5">
    <source>
        <dbReference type="ARBA" id="ARBA00022777"/>
    </source>
</evidence>
<keyword evidence="13" id="KW-1185">Reference proteome</keyword>
<dbReference type="EMBL" id="JAMRDG010000001">
    <property type="protein sequence ID" value="KAJ3708412.1"/>
    <property type="molecule type" value="Genomic_DNA"/>
</dbReference>
<dbReference type="EC" id="2.3.2.27" evidence="2"/>
<feature type="domain" description="Protein kinase" evidence="11">
    <location>
        <begin position="119"/>
        <end position="398"/>
    </location>
</feature>
<feature type="compositionally biased region" description="Basic and acidic residues" evidence="10">
    <location>
        <begin position="1"/>
        <end position="21"/>
    </location>
</feature>
<feature type="compositionally biased region" description="Polar residues" evidence="10">
    <location>
        <begin position="22"/>
        <end position="34"/>
    </location>
</feature>
<protein>
    <recommendedName>
        <fullName evidence="2">RING-type E3 ubiquitin transferase</fullName>
        <ecNumber evidence="2">2.3.2.27</ecNumber>
    </recommendedName>
</protein>
<dbReference type="PANTHER" id="PTHR45647:SF154">
    <property type="entry name" value="OS11G0618300 PROTEIN"/>
    <property type="match status" value="1"/>
</dbReference>
<dbReference type="AlphaFoldDB" id="A0AAD6A2B2"/>
<sequence length="410" mass="46728">MEETKDTKNEVKQNLADKESQLNEVENTSETLNKLKQAEPLTKTEKDYEELDNFYCQIQKDYEELGNSYIKVLDENKALKITEILAKECEKFSTWIEDQASNSYGIRFNELTRSEVLALKLSKAIGQGGYGTVFEAVLNGKTVALKVPIKGCEIENREFNQEVEILRRIRHPNLVTLIGACPELYALVYEYLPNGSLEHRLSPTNKESLSWKERIKIAAAICSALVFLHNIKPQPIAHGDLKPSNILFDLNNVCKLTDFGISRVLKHTEDTTTFNHKTNEPKGTSSYEDPDFVASHKLTRRADVYAFGIILLQLVTGQDAIKLRDHVFQKLQTPSDDINLENFQRKPVKMKKRILEKFVDANLVDWPIDEVVKMTSLGLRCSNDARKNRPDLVSEVWIEIESMNGFASDS</sequence>
<feature type="region of interest" description="Disordered" evidence="10">
    <location>
        <begin position="1"/>
        <end position="38"/>
    </location>
</feature>
<organism evidence="12 13">
    <name type="scientific">Rhynchospora tenuis</name>
    <dbReference type="NCBI Taxonomy" id="198213"/>
    <lineage>
        <taxon>Eukaryota</taxon>
        <taxon>Viridiplantae</taxon>
        <taxon>Streptophyta</taxon>
        <taxon>Embryophyta</taxon>
        <taxon>Tracheophyta</taxon>
        <taxon>Spermatophyta</taxon>
        <taxon>Magnoliopsida</taxon>
        <taxon>Liliopsida</taxon>
        <taxon>Poales</taxon>
        <taxon>Cyperaceae</taxon>
        <taxon>Cyperoideae</taxon>
        <taxon>Rhynchosporeae</taxon>
        <taxon>Rhynchospora</taxon>
    </lineage>
</organism>
<keyword evidence="6" id="KW-0833">Ubl conjugation pathway</keyword>
<evidence type="ECO:0000256" key="4">
    <source>
        <dbReference type="ARBA" id="ARBA00022741"/>
    </source>
</evidence>
<dbReference type="InterPro" id="IPR011009">
    <property type="entry name" value="Kinase-like_dom_sf"/>
</dbReference>
<dbReference type="Proteomes" id="UP001210211">
    <property type="component" value="Unassembled WGS sequence"/>
</dbReference>
<evidence type="ECO:0000256" key="8">
    <source>
        <dbReference type="PROSITE-ProRule" id="PRU10141"/>
    </source>
</evidence>
<dbReference type="PROSITE" id="PS00108">
    <property type="entry name" value="PROTEIN_KINASE_ST"/>
    <property type="match status" value="1"/>
</dbReference>
<evidence type="ECO:0000256" key="9">
    <source>
        <dbReference type="RuleBase" id="RU000304"/>
    </source>
</evidence>
<evidence type="ECO:0000259" key="11">
    <source>
        <dbReference type="PROSITE" id="PS50011"/>
    </source>
</evidence>
<comment type="catalytic activity">
    <reaction evidence="1">
        <text>S-ubiquitinyl-[E2 ubiquitin-conjugating enzyme]-L-cysteine + [acceptor protein]-L-lysine = [E2 ubiquitin-conjugating enzyme]-L-cysteine + N(6)-ubiquitinyl-[acceptor protein]-L-lysine.</text>
        <dbReference type="EC" id="2.3.2.27"/>
    </reaction>
</comment>
<evidence type="ECO:0000256" key="10">
    <source>
        <dbReference type="SAM" id="MobiDB-lite"/>
    </source>
</evidence>
<name>A0AAD6A2B2_9POAL</name>
<evidence type="ECO:0000313" key="12">
    <source>
        <dbReference type="EMBL" id="KAJ3708412.1"/>
    </source>
</evidence>
<dbReference type="GO" id="GO:0005524">
    <property type="term" value="F:ATP binding"/>
    <property type="evidence" value="ECO:0007669"/>
    <property type="project" value="UniProtKB-UniRule"/>
</dbReference>
<comment type="caution">
    <text evidence="12">The sequence shown here is derived from an EMBL/GenBank/DDBJ whole genome shotgun (WGS) entry which is preliminary data.</text>
</comment>
<dbReference type="Pfam" id="PF00069">
    <property type="entry name" value="Pkinase"/>
    <property type="match status" value="1"/>
</dbReference>
<evidence type="ECO:0000256" key="7">
    <source>
        <dbReference type="ARBA" id="ARBA00022840"/>
    </source>
</evidence>
<dbReference type="GO" id="GO:0061630">
    <property type="term" value="F:ubiquitin protein ligase activity"/>
    <property type="evidence" value="ECO:0007669"/>
    <property type="project" value="UniProtKB-EC"/>
</dbReference>
<feature type="binding site" evidence="8">
    <location>
        <position position="150"/>
    </location>
    <ligand>
        <name>ATP</name>
        <dbReference type="ChEBI" id="CHEBI:30616"/>
    </ligand>
</feature>
<dbReference type="PANTHER" id="PTHR45647">
    <property type="entry name" value="OS02G0152300 PROTEIN"/>
    <property type="match status" value="1"/>
</dbReference>
<dbReference type="PROSITE" id="PS00107">
    <property type="entry name" value="PROTEIN_KINASE_ATP"/>
    <property type="match status" value="1"/>
</dbReference>
<dbReference type="SUPFAM" id="SSF56112">
    <property type="entry name" value="Protein kinase-like (PK-like)"/>
    <property type="match status" value="1"/>
</dbReference>
<dbReference type="SMART" id="SM00220">
    <property type="entry name" value="S_TKc"/>
    <property type="match status" value="1"/>
</dbReference>
<reference evidence="12 13" key="1">
    <citation type="journal article" date="2022" name="Cell">
        <title>Repeat-based holocentromeres influence genome architecture and karyotype evolution.</title>
        <authorList>
            <person name="Hofstatter P.G."/>
            <person name="Thangavel G."/>
            <person name="Lux T."/>
            <person name="Neumann P."/>
            <person name="Vondrak T."/>
            <person name="Novak P."/>
            <person name="Zhang M."/>
            <person name="Costa L."/>
            <person name="Castellani M."/>
            <person name="Scott A."/>
            <person name="Toegelov H."/>
            <person name="Fuchs J."/>
            <person name="Mata-Sucre Y."/>
            <person name="Dias Y."/>
            <person name="Vanzela A.L.L."/>
            <person name="Huettel B."/>
            <person name="Almeida C.C.S."/>
            <person name="Simkova H."/>
            <person name="Souza G."/>
            <person name="Pedrosa-Harand A."/>
            <person name="Macas J."/>
            <person name="Mayer K.F.X."/>
            <person name="Houben A."/>
            <person name="Marques A."/>
        </authorList>
    </citation>
    <scope>NUCLEOTIDE SEQUENCE [LARGE SCALE GENOMIC DNA]</scope>
    <source>
        <strain evidence="12">RhyTen1mFocal</strain>
    </source>
</reference>
<proteinExistence type="inferred from homology"/>
<dbReference type="PROSITE" id="PS50011">
    <property type="entry name" value="PROTEIN_KINASE_DOM"/>
    <property type="match status" value="1"/>
</dbReference>
<evidence type="ECO:0000256" key="1">
    <source>
        <dbReference type="ARBA" id="ARBA00000900"/>
    </source>
</evidence>
<keyword evidence="7 8" id="KW-0067">ATP-binding</keyword>
<evidence type="ECO:0000313" key="13">
    <source>
        <dbReference type="Proteomes" id="UP001210211"/>
    </source>
</evidence>
<dbReference type="Gene3D" id="1.10.510.10">
    <property type="entry name" value="Transferase(Phosphotransferase) domain 1"/>
    <property type="match status" value="1"/>
</dbReference>
<evidence type="ECO:0000256" key="6">
    <source>
        <dbReference type="ARBA" id="ARBA00022786"/>
    </source>
</evidence>
<accession>A0AAD6A2B2</accession>
<keyword evidence="5" id="KW-0418">Kinase</keyword>
<dbReference type="InterPro" id="IPR017441">
    <property type="entry name" value="Protein_kinase_ATP_BS"/>
</dbReference>
<dbReference type="Gene3D" id="3.30.200.20">
    <property type="entry name" value="Phosphorylase Kinase, domain 1"/>
    <property type="match status" value="1"/>
</dbReference>
<gene>
    <name evidence="12" type="ORF">LUZ61_012117</name>
</gene>
<dbReference type="InterPro" id="IPR008271">
    <property type="entry name" value="Ser/Thr_kinase_AS"/>
</dbReference>
<evidence type="ECO:0000256" key="2">
    <source>
        <dbReference type="ARBA" id="ARBA00012483"/>
    </source>
</evidence>
<keyword evidence="4 8" id="KW-0547">Nucleotide-binding</keyword>
<evidence type="ECO:0000256" key="3">
    <source>
        <dbReference type="ARBA" id="ARBA00022679"/>
    </source>
</evidence>
<keyword evidence="9" id="KW-0723">Serine/threonine-protein kinase</keyword>
<comment type="similarity">
    <text evidence="9">Belongs to the protein kinase superfamily.</text>
</comment>
<dbReference type="GO" id="GO:0004674">
    <property type="term" value="F:protein serine/threonine kinase activity"/>
    <property type="evidence" value="ECO:0007669"/>
    <property type="project" value="UniProtKB-KW"/>
</dbReference>
<dbReference type="InterPro" id="IPR051348">
    <property type="entry name" value="U-box_ubiquitin_ligases"/>
</dbReference>